<dbReference type="GO" id="GO:0005737">
    <property type="term" value="C:cytoplasm"/>
    <property type="evidence" value="ECO:0007669"/>
    <property type="project" value="TreeGrafter"/>
</dbReference>
<dbReference type="SUPFAM" id="SSF55961">
    <property type="entry name" value="Bet v1-like"/>
    <property type="match status" value="1"/>
</dbReference>
<dbReference type="Proteomes" id="UP001370490">
    <property type="component" value="Unassembled WGS sequence"/>
</dbReference>
<keyword evidence="3" id="KW-1185">Reference proteome</keyword>
<dbReference type="GO" id="GO:0004864">
    <property type="term" value="F:protein phosphatase inhibitor activity"/>
    <property type="evidence" value="ECO:0007669"/>
    <property type="project" value="InterPro"/>
</dbReference>
<dbReference type="InterPro" id="IPR023393">
    <property type="entry name" value="START-like_dom_sf"/>
</dbReference>
<dbReference type="GO" id="GO:0009738">
    <property type="term" value="P:abscisic acid-activated signaling pathway"/>
    <property type="evidence" value="ECO:0007669"/>
    <property type="project" value="InterPro"/>
</dbReference>
<dbReference type="Gene3D" id="3.30.530.20">
    <property type="match status" value="1"/>
</dbReference>
<gene>
    <name evidence="2" type="ORF">RJ641_004323</name>
</gene>
<evidence type="ECO:0000256" key="1">
    <source>
        <dbReference type="ARBA" id="ARBA00009744"/>
    </source>
</evidence>
<reference evidence="2 3" key="1">
    <citation type="submission" date="2023-12" db="EMBL/GenBank/DDBJ databases">
        <title>A high-quality genome assembly for Dillenia turbinata (Dilleniales).</title>
        <authorList>
            <person name="Chanderbali A."/>
        </authorList>
    </citation>
    <scope>NUCLEOTIDE SEQUENCE [LARGE SCALE GENOMIC DNA]</scope>
    <source>
        <strain evidence="2">LSX21</strain>
        <tissue evidence="2">Leaf</tissue>
    </source>
</reference>
<dbReference type="GO" id="GO:0038023">
    <property type="term" value="F:signaling receptor activity"/>
    <property type="evidence" value="ECO:0007669"/>
    <property type="project" value="InterPro"/>
</dbReference>
<proteinExistence type="inferred from homology"/>
<dbReference type="PRINTS" id="PR00634">
    <property type="entry name" value="BETALLERGEN"/>
</dbReference>
<comment type="similarity">
    <text evidence="1">Belongs to the BetVI family.</text>
</comment>
<dbReference type="GO" id="GO:0005634">
    <property type="term" value="C:nucleus"/>
    <property type="evidence" value="ECO:0007669"/>
    <property type="project" value="TreeGrafter"/>
</dbReference>
<sequence>MLDALDLEKFIYNYSVGDALVNLESISHEVKLEPAPDGRSISKVISKYFTKGDVVPSEEEIKAGKERVLGMTKVVEAYLIQNPDVYN</sequence>
<organism evidence="2 3">
    <name type="scientific">Dillenia turbinata</name>
    <dbReference type="NCBI Taxonomy" id="194707"/>
    <lineage>
        <taxon>Eukaryota</taxon>
        <taxon>Viridiplantae</taxon>
        <taxon>Streptophyta</taxon>
        <taxon>Embryophyta</taxon>
        <taxon>Tracheophyta</taxon>
        <taxon>Spermatophyta</taxon>
        <taxon>Magnoliopsida</taxon>
        <taxon>eudicotyledons</taxon>
        <taxon>Gunneridae</taxon>
        <taxon>Pentapetalae</taxon>
        <taxon>Dilleniales</taxon>
        <taxon>Dilleniaceae</taxon>
        <taxon>Dillenia</taxon>
    </lineage>
</organism>
<name>A0AAN8VEI1_9MAGN</name>
<protein>
    <recommendedName>
        <fullName evidence="4">Bet v I/Major latex protein domain-containing protein</fullName>
    </recommendedName>
</protein>
<evidence type="ECO:0008006" key="4">
    <source>
        <dbReference type="Google" id="ProtNLM"/>
    </source>
</evidence>
<dbReference type="InterPro" id="IPR024949">
    <property type="entry name" value="Bet_v_I_allergen"/>
</dbReference>
<accession>A0AAN8VEI1</accession>
<dbReference type="InterPro" id="IPR050279">
    <property type="entry name" value="Plant_def-hormone_signal"/>
</dbReference>
<dbReference type="AlphaFoldDB" id="A0AAN8VEI1"/>
<comment type="caution">
    <text evidence="2">The sequence shown here is derived from an EMBL/GenBank/DDBJ whole genome shotgun (WGS) entry which is preliminary data.</text>
</comment>
<evidence type="ECO:0000313" key="3">
    <source>
        <dbReference type="Proteomes" id="UP001370490"/>
    </source>
</evidence>
<dbReference type="GO" id="GO:0010427">
    <property type="term" value="F:abscisic acid binding"/>
    <property type="evidence" value="ECO:0007669"/>
    <property type="project" value="InterPro"/>
</dbReference>
<dbReference type="EMBL" id="JBAMMX010000012">
    <property type="protein sequence ID" value="KAK6930229.1"/>
    <property type="molecule type" value="Genomic_DNA"/>
</dbReference>
<dbReference type="FunFam" id="3.30.530.20:FF:000007">
    <property type="entry name" value="Major pollen allergen Bet v 1-A"/>
    <property type="match status" value="1"/>
</dbReference>
<dbReference type="PANTHER" id="PTHR31213:SF70">
    <property type="entry name" value="MAJOR ALLERGEN PRU AR 1-LIKE"/>
    <property type="match status" value="1"/>
</dbReference>
<evidence type="ECO:0000313" key="2">
    <source>
        <dbReference type="EMBL" id="KAK6930229.1"/>
    </source>
</evidence>
<dbReference type="PANTHER" id="PTHR31213">
    <property type="entry name" value="OS08G0374000 PROTEIN-RELATED"/>
    <property type="match status" value="1"/>
</dbReference>